<dbReference type="GO" id="GO:0003677">
    <property type="term" value="F:DNA binding"/>
    <property type="evidence" value="ECO:0007669"/>
    <property type="project" value="UniProtKB-KW"/>
</dbReference>
<dbReference type="GO" id="GO:0000724">
    <property type="term" value="P:double-strand break repair via homologous recombination"/>
    <property type="evidence" value="ECO:0007669"/>
    <property type="project" value="TreeGrafter"/>
</dbReference>
<keyword evidence="8" id="KW-0175">Coiled coil</keyword>
<feature type="compositionally biased region" description="Basic and acidic residues" evidence="9">
    <location>
        <begin position="715"/>
        <end position="733"/>
    </location>
</feature>
<dbReference type="InterPro" id="IPR001650">
    <property type="entry name" value="Helicase_C-like"/>
</dbReference>
<keyword evidence="2" id="KW-0547">Nucleotide-binding</keyword>
<dbReference type="PANTHER" id="PTHR13710:SF105">
    <property type="entry name" value="ATP-DEPENDENT DNA HELICASE Q1"/>
    <property type="match status" value="1"/>
</dbReference>
<dbReference type="GO" id="GO:0043138">
    <property type="term" value="F:3'-5' DNA helicase activity"/>
    <property type="evidence" value="ECO:0007669"/>
    <property type="project" value="UniProtKB-EC"/>
</dbReference>
<comment type="catalytic activity">
    <reaction evidence="6">
        <text>Couples ATP hydrolysis with the unwinding of duplex DNA by translocating in the 3'-5' direction.</text>
        <dbReference type="EC" id="5.6.2.4"/>
    </reaction>
</comment>
<feature type="region of interest" description="Disordered" evidence="9">
    <location>
        <begin position="715"/>
        <end position="740"/>
    </location>
</feature>
<dbReference type="Gene3D" id="3.40.50.300">
    <property type="entry name" value="P-loop containing nucleotide triphosphate hydrolases"/>
    <property type="match status" value="2"/>
</dbReference>
<dbReference type="Pfam" id="PF00271">
    <property type="entry name" value="Helicase_C"/>
    <property type="match status" value="1"/>
</dbReference>
<dbReference type="SUPFAM" id="SSF52540">
    <property type="entry name" value="P-loop containing nucleoside triphosphate hydrolases"/>
    <property type="match status" value="1"/>
</dbReference>
<evidence type="ECO:0000313" key="11">
    <source>
        <dbReference type="EMBL" id="KAA1117538.1"/>
    </source>
</evidence>
<accession>A0A5B0QWD2</accession>
<dbReference type="InterPro" id="IPR011545">
    <property type="entry name" value="DEAD/DEAH_box_helicase_dom"/>
</dbReference>
<feature type="region of interest" description="Disordered" evidence="9">
    <location>
        <begin position="865"/>
        <end position="892"/>
    </location>
</feature>
<dbReference type="AlphaFoldDB" id="A0A5B0QWD2"/>
<evidence type="ECO:0000256" key="5">
    <source>
        <dbReference type="ARBA" id="ARBA00023235"/>
    </source>
</evidence>
<dbReference type="InterPro" id="IPR014001">
    <property type="entry name" value="Helicase_ATP-bd"/>
</dbReference>
<feature type="coiled-coil region" evidence="8">
    <location>
        <begin position="671"/>
        <end position="698"/>
    </location>
</feature>
<gene>
    <name evidence="11" type="ORF">PGT21_013655</name>
</gene>
<evidence type="ECO:0000256" key="6">
    <source>
        <dbReference type="ARBA" id="ARBA00034617"/>
    </source>
</evidence>
<sequence length="892" mass="97533">MALIEMETVSAKKNRLPDGLSDMAEAALLEHITSRSVELYADQPKGLQVEAVSSLVRRGHTFVRAGTGFGKTRISEMYFGLFDRKVVVLVLVPLDSLGDDQVREKKLVNITAINLNKMTLNRASIREIKKGKFSFVYLSPEVFLNSSLFTDLFFSEEFQAILALIVLDEAHMVYLWGLVASKHSKSLIIFARLEDQAIFRPAYGHIGTRLMATNDVPLLLLSATCRPEAVDAITSSLMLQPSELSMIDGELTRPEIRFVRIYMEATLSSCDDLLRVFAPHTTTPAAMAVPTIIYSGTRNRTFQVMKVVNEARDTKMHEYGPKDEFILRFHAVTGDQDKNQTISNFGAASVPVISATMALGLGQNLKRVRCVIHMGRGDPPAIVQMVGRCGRDGNVGLGLLFMEPTRKNGKNKIEDFEEGVRQDDDARMDALALTKCCLRIALALDNKIGYIPLSDSDPEVKAEAAREIQLGFAKCKCSNCLPAEAEALMKVFQQANQDNFDSMLDDPYSVVKDPGLVTMTRKRKTITTKATCGYPASVAQDLVQHLIHHHEAFYGAHLGPKAEFPASVFFGVDQAKAIVGSIDQIRSAEGHNTELMEALIGGQCFPGQINSLDQAISDWMNSEFYHLHLSQVASLDQFIEAEGIRVREKMAVELEHLQKQAIARRATEKAAKDAAKALAKAEIAARKATERLAAAHDKAQEKLLLAAEKAAEKARHADEKKAAKAQAARDKANGRAGFNGRAGAGAVNGGLISTSNGVNTDIPGGAGHMDSNENKRARVVEENKTNEIGKRKHWADRRAAADATRAADALAKAEGIRQQREGVMMKSMGAQVKRASRGWAHMAKVLRKSQVNADIEGIRASLAMGENQGSPMVPNRDACNESASSMPKIPGE</sequence>
<dbReference type="SMART" id="SM00490">
    <property type="entry name" value="HELICc"/>
    <property type="match status" value="1"/>
</dbReference>
<dbReference type="OrthoDB" id="10261556at2759"/>
<evidence type="ECO:0000256" key="9">
    <source>
        <dbReference type="SAM" id="MobiDB-lite"/>
    </source>
</evidence>
<evidence type="ECO:0000256" key="1">
    <source>
        <dbReference type="ARBA" id="ARBA00005446"/>
    </source>
</evidence>
<evidence type="ECO:0000256" key="4">
    <source>
        <dbReference type="ARBA" id="ARBA00023125"/>
    </source>
</evidence>
<dbReference type="PROSITE" id="PS51192">
    <property type="entry name" value="HELICASE_ATP_BIND_1"/>
    <property type="match status" value="1"/>
</dbReference>
<dbReference type="PANTHER" id="PTHR13710">
    <property type="entry name" value="DNA HELICASE RECQ FAMILY MEMBER"/>
    <property type="match status" value="1"/>
</dbReference>
<comment type="caution">
    <text evidence="11">The sequence shown here is derived from an EMBL/GenBank/DDBJ whole genome shotgun (WGS) entry which is preliminary data.</text>
</comment>
<dbReference type="GO" id="GO:0005694">
    <property type="term" value="C:chromosome"/>
    <property type="evidence" value="ECO:0007669"/>
    <property type="project" value="TreeGrafter"/>
</dbReference>
<protein>
    <recommendedName>
        <fullName evidence="7">DNA 3'-5' helicase</fullName>
        <ecNumber evidence="7">5.6.2.4</ecNumber>
    </recommendedName>
</protein>
<evidence type="ECO:0000259" key="10">
    <source>
        <dbReference type="PROSITE" id="PS51192"/>
    </source>
</evidence>
<evidence type="ECO:0000313" key="12">
    <source>
        <dbReference type="Proteomes" id="UP000324748"/>
    </source>
</evidence>
<feature type="domain" description="Helicase ATP-binding" evidence="10">
    <location>
        <begin position="52"/>
        <end position="243"/>
    </location>
</feature>
<proteinExistence type="inferred from homology"/>
<name>A0A5B0QWD2_PUCGR</name>
<dbReference type="SMART" id="SM00487">
    <property type="entry name" value="DEXDc"/>
    <property type="match status" value="1"/>
</dbReference>
<evidence type="ECO:0000256" key="7">
    <source>
        <dbReference type="ARBA" id="ARBA00034808"/>
    </source>
</evidence>
<keyword evidence="4" id="KW-0238">DNA-binding</keyword>
<keyword evidence="12" id="KW-1185">Reference proteome</keyword>
<dbReference type="Pfam" id="PF00270">
    <property type="entry name" value="DEAD"/>
    <property type="match status" value="1"/>
</dbReference>
<dbReference type="GO" id="GO:0005737">
    <property type="term" value="C:cytoplasm"/>
    <property type="evidence" value="ECO:0007669"/>
    <property type="project" value="TreeGrafter"/>
</dbReference>
<dbReference type="EMBL" id="VSWC01000002">
    <property type="protein sequence ID" value="KAA1117538.1"/>
    <property type="molecule type" value="Genomic_DNA"/>
</dbReference>
<evidence type="ECO:0000256" key="3">
    <source>
        <dbReference type="ARBA" id="ARBA00022840"/>
    </source>
</evidence>
<dbReference type="GO" id="GO:0009378">
    <property type="term" value="F:four-way junction helicase activity"/>
    <property type="evidence" value="ECO:0007669"/>
    <property type="project" value="TreeGrafter"/>
</dbReference>
<organism evidence="11 12">
    <name type="scientific">Puccinia graminis f. sp. tritici</name>
    <dbReference type="NCBI Taxonomy" id="56615"/>
    <lineage>
        <taxon>Eukaryota</taxon>
        <taxon>Fungi</taxon>
        <taxon>Dikarya</taxon>
        <taxon>Basidiomycota</taxon>
        <taxon>Pucciniomycotina</taxon>
        <taxon>Pucciniomycetes</taxon>
        <taxon>Pucciniales</taxon>
        <taxon>Pucciniaceae</taxon>
        <taxon>Puccinia</taxon>
    </lineage>
</organism>
<keyword evidence="5" id="KW-0413">Isomerase</keyword>
<dbReference type="EC" id="5.6.2.4" evidence="7"/>
<comment type="similarity">
    <text evidence="1">Belongs to the helicase family. RecQ subfamily.</text>
</comment>
<reference evidence="11 12" key="1">
    <citation type="submission" date="2019-05" db="EMBL/GenBank/DDBJ databases">
        <title>Emergence of the Ug99 lineage of the wheat stem rust pathogen through somatic hybridization.</title>
        <authorList>
            <person name="Li F."/>
            <person name="Upadhyaya N.M."/>
            <person name="Sperschneider J."/>
            <person name="Matny O."/>
            <person name="Nguyen-Phuc H."/>
            <person name="Mago R."/>
            <person name="Raley C."/>
            <person name="Miller M.E."/>
            <person name="Silverstein K.A.T."/>
            <person name="Henningsen E."/>
            <person name="Hirsch C.D."/>
            <person name="Visser B."/>
            <person name="Pretorius Z.A."/>
            <person name="Steffenson B.J."/>
            <person name="Schwessinger B."/>
            <person name="Dodds P.N."/>
            <person name="Figueroa M."/>
        </authorList>
    </citation>
    <scope>NUCLEOTIDE SEQUENCE [LARGE SCALE GENOMIC DNA]</scope>
    <source>
        <strain evidence="11">21-0</strain>
    </source>
</reference>
<dbReference type="GO" id="GO:0005524">
    <property type="term" value="F:ATP binding"/>
    <property type="evidence" value="ECO:0007669"/>
    <property type="project" value="UniProtKB-KW"/>
</dbReference>
<evidence type="ECO:0000256" key="2">
    <source>
        <dbReference type="ARBA" id="ARBA00022741"/>
    </source>
</evidence>
<dbReference type="InterPro" id="IPR027417">
    <property type="entry name" value="P-loop_NTPase"/>
</dbReference>
<keyword evidence="3" id="KW-0067">ATP-binding</keyword>
<dbReference type="Proteomes" id="UP000324748">
    <property type="component" value="Unassembled WGS sequence"/>
</dbReference>
<evidence type="ECO:0000256" key="8">
    <source>
        <dbReference type="SAM" id="Coils"/>
    </source>
</evidence>